<protein>
    <submittedName>
        <fullName evidence="3 4">Uncharacterized protein</fullName>
    </submittedName>
</protein>
<gene>
    <name evidence="3" type="ORF">BRAA04T16166Z</name>
    <name evidence="2" type="ORF">BRAPAZ1V2_A04P05000.2</name>
</gene>
<dbReference type="HOGENOM" id="CLU_2907255_0_0_1"/>
<dbReference type="EMBL" id="LR031576">
    <property type="protein sequence ID" value="VDD10846.1"/>
    <property type="molecule type" value="Genomic_DNA"/>
</dbReference>
<organism evidence="3">
    <name type="scientific">Brassica campestris</name>
    <name type="common">Field mustard</name>
    <dbReference type="NCBI Taxonomy" id="3711"/>
    <lineage>
        <taxon>Eukaryota</taxon>
        <taxon>Viridiplantae</taxon>
        <taxon>Streptophyta</taxon>
        <taxon>Embryophyta</taxon>
        <taxon>Tracheophyta</taxon>
        <taxon>Spermatophyta</taxon>
        <taxon>Magnoliopsida</taxon>
        <taxon>eudicotyledons</taxon>
        <taxon>Gunneridae</taxon>
        <taxon>Pentapetalae</taxon>
        <taxon>rosids</taxon>
        <taxon>malvids</taxon>
        <taxon>Brassicales</taxon>
        <taxon>Brassicaceae</taxon>
        <taxon>Brassiceae</taxon>
        <taxon>Brassica</taxon>
    </lineage>
</organism>
<evidence type="ECO:0000256" key="1">
    <source>
        <dbReference type="SAM" id="MobiDB-lite"/>
    </source>
</evidence>
<evidence type="ECO:0000313" key="2">
    <source>
        <dbReference type="EMBL" id="CAG7905599.1"/>
    </source>
</evidence>
<dbReference type="Proteomes" id="UP000694005">
    <property type="component" value="Chromosome A04"/>
</dbReference>
<feature type="region of interest" description="Disordered" evidence="1">
    <location>
        <begin position="1"/>
        <end position="30"/>
    </location>
</feature>
<evidence type="ECO:0000313" key="5">
    <source>
        <dbReference type="Proteomes" id="UP000011750"/>
    </source>
</evidence>
<dbReference type="EMBL" id="LS974620">
    <property type="protein sequence ID" value="CAG7905599.1"/>
    <property type="molecule type" value="Genomic_DNA"/>
</dbReference>
<reference evidence="3" key="3">
    <citation type="submission" date="2018-11" db="EMBL/GenBank/DDBJ databases">
        <authorList>
            <consortium name="Genoscope - CEA"/>
            <person name="William W."/>
        </authorList>
    </citation>
    <scope>NUCLEOTIDE SEQUENCE</scope>
</reference>
<dbReference type="Gramene" id="A04p05000.2_BraZ1">
    <property type="protein sequence ID" value="A04p05000.2_BraZ1.CDS.1"/>
    <property type="gene ID" value="A04g05000.2_BraZ1"/>
</dbReference>
<accession>M4DE31</accession>
<evidence type="ECO:0000313" key="3">
    <source>
        <dbReference type="EMBL" id="VDD10846.1"/>
    </source>
</evidence>
<dbReference type="Gramene" id="Bra014750.1">
    <property type="protein sequence ID" value="Bra014750.1-P"/>
    <property type="gene ID" value="Bra014750"/>
</dbReference>
<reference evidence="5" key="2">
    <citation type="journal article" date="2018" name="Hortic Res">
        <title>Improved Brassica rapa reference genome by single-molecule sequencing and chromosome conformation capture technologies.</title>
        <authorList>
            <person name="Zhang L."/>
            <person name="Cai X."/>
            <person name="Wu J."/>
            <person name="Liu M."/>
            <person name="Grob S."/>
            <person name="Cheng F."/>
            <person name="Liang J."/>
            <person name="Cai C."/>
            <person name="Liu Z."/>
            <person name="Liu B."/>
            <person name="Wang F."/>
            <person name="Li S."/>
            <person name="Liu F."/>
            <person name="Li X."/>
            <person name="Cheng L."/>
            <person name="Yang W."/>
            <person name="Li M.H."/>
            <person name="Grossniklaus U."/>
            <person name="Zheng H."/>
            <person name="Wang X."/>
        </authorList>
    </citation>
    <scope>NUCLEOTIDE SEQUENCE [LARGE SCALE GENOMIC DNA]</scope>
    <source>
        <strain evidence="5">cv. Chiifu-401-42</strain>
    </source>
</reference>
<dbReference type="AlphaFoldDB" id="A0A3P6C6E9"/>
<dbReference type="Proteomes" id="UP000011750">
    <property type="component" value="Chromosome A04"/>
</dbReference>
<reference evidence="4" key="4">
    <citation type="submission" date="2023-03" db="UniProtKB">
        <authorList>
            <consortium name="EnsemblPlants"/>
        </authorList>
    </citation>
    <scope>IDENTIFICATION</scope>
    <source>
        <strain evidence="4">cv. Chiifu-401-42</strain>
    </source>
</reference>
<name>A0A3P6C6E9_BRACM</name>
<dbReference type="EnsemblPlants" id="Bra014750.1">
    <property type="protein sequence ID" value="Bra014750.1-P"/>
    <property type="gene ID" value="Bra014750"/>
</dbReference>
<evidence type="ECO:0000313" key="4">
    <source>
        <dbReference type="EnsemblPlants" id="Bra014750.1-P"/>
    </source>
</evidence>
<accession>A0A3P6C6E9</accession>
<keyword evidence="5" id="KW-1185">Reference proteome</keyword>
<reference evidence="5" key="1">
    <citation type="journal article" date="2011" name="Nat. Genet.">
        <title>The genome of the mesopolyploid crop species Brassica rapa.</title>
        <authorList>
            <consortium name="Brassica rapa Genome Sequencing Project Consortium"/>
            <person name="Wang X."/>
            <person name="Wang H."/>
            <person name="Wang J."/>
            <person name="Sun R."/>
            <person name="Wu J."/>
            <person name="Liu S."/>
            <person name="Bai Y."/>
            <person name="Mun J.H."/>
            <person name="Bancroft I."/>
            <person name="Cheng F."/>
            <person name="Huang S."/>
            <person name="Li X."/>
            <person name="Hua W."/>
            <person name="Wang J."/>
            <person name="Wang X."/>
            <person name="Freeling M."/>
            <person name="Pires J.C."/>
            <person name="Paterson A.H."/>
            <person name="Chalhoub B."/>
            <person name="Wang B."/>
            <person name="Hayward A."/>
            <person name="Sharpe A.G."/>
            <person name="Park B.S."/>
            <person name="Weisshaar B."/>
            <person name="Liu B."/>
            <person name="Li B."/>
            <person name="Liu B."/>
            <person name="Tong C."/>
            <person name="Song C."/>
            <person name="Duran C."/>
            <person name="Peng C."/>
            <person name="Geng C."/>
            <person name="Koh C."/>
            <person name="Lin C."/>
            <person name="Edwards D."/>
            <person name="Mu D."/>
            <person name="Shen D."/>
            <person name="Soumpourou E."/>
            <person name="Li F."/>
            <person name="Fraser F."/>
            <person name="Conant G."/>
            <person name="Lassalle G."/>
            <person name="King G.J."/>
            <person name="Bonnema G."/>
            <person name="Tang H."/>
            <person name="Wang H."/>
            <person name="Belcram H."/>
            <person name="Zhou H."/>
            <person name="Hirakawa H."/>
            <person name="Abe H."/>
            <person name="Guo H."/>
            <person name="Wang H."/>
            <person name="Jin H."/>
            <person name="Parkin I.A."/>
            <person name="Batley J."/>
            <person name="Kim J.S."/>
            <person name="Just J."/>
            <person name="Li J."/>
            <person name="Xu J."/>
            <person name="Deng J."/>
            <person name="Kim J.A."/>
            <person name="Li J."/>
            <person name="Yu J."/>
            <person name="Meng J."/>
            <person name="Wang J."/>
            <person name="Min J."/>
            <person name="Poulain J."/>
            <person name="Wang J."/>
            <person name="Hatakeyama K."/>
            <person name="Wu K."/>
            <person name="Wang L."/>
            <person name="Fang L."/>
            <person name="Trick M."/>
            <person name="Links M.G."/>
            <person name="Zhao M."/>
            <person name="Jin M."/>
            <person name="Ramchiary N."/>
            <person name="Drou N."/>
            <person name="Berkman P.J."/>
            <person name="Cai Q."/>
            <person name="Huang Q."/>
            <person name="Li R."/>
            <person name="Tabata S."/>
            <person name="Cheng S."/>
            <person name="Zhang S."/>
            <person name="Zhang S."/>
            <person name="Huang S."/>
            <person name="Sato S."/>
            <person name="Sun S."/>
            <person name="Kwon S.J."/>
            <person name="Choi S.R."/>
            <person name="Lee T.H."/>
            <person name="Fan W."/>
            <person name="Zhao X."/>
            <person name="Tan X."/>
            <person name="Xu X."/>
            <person name="Wang Y."/>
            <person name="Qiu Y."/>
            <person name="Yin Y."/>
            <person name="Li Y."/>
            <person name="Du Y."/>
            <person name="Liao Y."/>
            <person name="Lim Y."/>
            <person name="Narusaka Y."/>
            <person name="Wang Y."/>
            <person name="Wang Z."/>
            <person name="Li Z."/>
            <person name="Wang Z."/>
            <person name="Xiong Z."/>
            <person name="Zhang Z."/>
        </authorList>
    </citation>
    <scope>NUCLEOTIDE SEQUENCE [LARGE SCALE GENOMIC DNA]</scope>
    <source>
        <strain evidence="5">cv. Chiifu-401-42</strain>
    </source>
</reference>
<sequence>MRKQATLKPEKQEEKARNRKAAKPKPMATSDCKQKALLSVHVSPPLIVLASAAAADPADSNR</sequence>
<proteinExistence type="predicted"/>